<protein>
    <submittedName>
        <fullName evidence="2">Zinc finger MYM-type 1</fullName>
    </submittedName>
</protein>
<accession>A0A498NHI5</accession>
<name>A0A498NHI5_LABRO</name>
<sequence length="246" mass="28548">MNVWKKKSQDPHHRRLSSIGETRWCAKDAALKKVFRFFGNPQNALFVYVVLTLTNIEEMASQKPNVCVKARGFKEALLKYETILTAQTFLCVFEQTSPLSKYLQTSGLDILTAHRMVVETQEALQKNARNFDSVKRAADIFVQWANAKLQEQDEDTKLEVQTELAKKRIRKRKTMPGELAQDEVERDMEMAYKTKYELTCLAGQWEKLKKSAVEEYTTKIVREIPVDGTDEEQLDQRYVIITENNM</sequence>
<evidence type="ECO:0000313" key="2">
    <source>
        <dbReference type="EMBL" id="RXN31305.1"/>
    </source>
</evidence>
<dbReference type="EMBL" id="QBIY01011482">
    <property type="protein sequence ID" value="RXN31305.1"/>
    <property type="molecule type" value="Genomic_DNA"/>
</dbReference>
<comment type="caution">
    <text evidence="2">The sequence shown here is derived from an EMBL/GenBank/DDBJ whole genome shotgun (WGS) entry which is preliminary data.</text>
</comment>
<keyword evidence="3" id="KW-1185">Reference proteome</keyword>
<organism evidence="2 3">
    <name type="scientific">Labeo rohita</name>
    <name type="common">Indian major carp</name>
    <name type="synonym">Cyprinus rohita</name>
    <dbReference type="NCBI Taxonomy" id="84645"/>
    <lineage>
        <taxon>Eukaryota</taxon>
        <taxon>Metazoa</taxon>
        <taxon>Chordata</taxon>
        <taxon>Craniata</taxon>
        <taxon>Vertebrata</taxon>
        <taxon>Euteleostomi</taxon>
        <taxon>Actinopterygii</taxon>
        <taxon>Neopterygii</taxon>
        <taxon>Teleostei</taxon>
        <taxon>Ostariophysi</taxon>
        <taxon>Cypriniformes</taxon>
        <taxon>Cyprinidae</taxon>
        <taxon>Labeoninae</taxon>
        <taxon>Labeonini</taxon>
        <taxon>Labeo</taxon>
    </lineage>
</organism>
<dbReference type="EMBL" id="QBIY01013094">
    <property type="protein sequence ID" value="RXN12024.1"/>
    <property type="molecule type" value="Genomic_DNA"/>
</dbReference>
<reference evidence="2 3" key="1">
    <citation type="submission" date="2018-03" db="EMBL/GenBank/DDBJ databases">
        <title>Draft genome sequence of Rohu Carp (Labeo rohita).</title>
        <authorList>
            <person name="Das P."/>
            <person name="Kushwaha B."/>
            <person name="Joshi C.G."/>
            <person name="Kumar D."/>
            <person name="Nagpure N.S."/>
            <person name="Sahoo L."/>
            <person name="Das S.P."/>
            <person name="Bit A."/>
            <person name="Patnaik S."/>
            <person name="Meher P.K."/>
            <person name="Jayasankar P."/>
            <person name="Koringa P.G."/>
            <person name="Patel N.V."/>
            <person name="Hinsu A.T."/>
            <person name="Kumar R."/>
            <person name="Pandey M."/>
            <person name="Agarwal S."/>
            <person name="Srivastava S."/>
            <person name="Singh M."/>
            <person name="Iquebal M.A."/>
            <person name="Jaiswal S."/>
            <person name="Angadi U.B."/>
            <person name="Kumar N."/>
            <person name="Raza M."/>
            <person name="Shah T.M."/>
            <person name="Rai A."/>
            <person name="Jena J.K."/>
        </authorList>
    </citation>
    <scope>NUCLEOTIDE SEQUENCE [LARGE SCALE GENOMIC DNA]</scope>
    <source>
        <strain evidence="2">DASCIFA01</strain>
        <tissue evidence="2">Testis</tissue>
    </source>
</reference>
<dbReference type="Proteomes" id="UP000290572">
    <property type="component" value="Unassembled WGS sequence"/>
</dbReference>
<gene>
    <name evidence="1" type="ORF">ROHU_010328</name>
    <name evidence="2" type="ORF">ROHU_017086</name>
</gene>
<dbReference type="AlphaFoldDB" id="A0A498NHI5"/>
<evidence type="ECO:0000313" key="1">
    <source>
        <dbReference type="EMBL" id="RXN12024.1"/>
    </source>
</evidence>
<evidence type="ECO:0000313" key="3">
    <source>
        <dbReference type="Proteomes" id="UP000290572"/>
    </source>
</evidence>
<proteinExistence type="predicted"/>